<dbReference type="SUPFAM" id="SSF53098">
    <property type="entry name" value="Ribonuclease H-like"/>
    <property type="match status" value="1"/>
</dbReference>
<evidence type="ECO:0000256" key="1">
    <source>
        <dbReference type="ARBA" id="ARBA00000077"/>
    </source>
</evidence>
<comment type="cofactor">
    <cofactor evidence="12">
        <name>Mn(2+)</name>
        <dbReference type="ChEBI" id="CHEBI:29035"/>
    </cofactor>
    <cofactor evidence="12">
        <name>Mg(2+)</name>
        <dbReference type="ChEBI" id="CHEBI:18420"/>
    </cofactor>
    <text evidence="12">Manganese or magnesium. Binds 1 divalent metal ion per monomer in the absence of substrate. May bind a second metal ion after substrate binding.</text>
</comment>
<dbReference type="eggNOG" id="COG1039">
    <property type="taxonomic scope" value="Bacteria"/>
</dbReference>
<evidence type="ECO:0000256" key="10">
    <source>
        <dbReference type="ARBA" id="ARBA00022801"/>
    </source>
</evidence>
<dbReference type="InterPro" id="IPR024567">
    <property type="entry name" value="RNase_HII/HIII_dom"/>
</dbReference>
<dbReference type="HOGENOM" id="CLU_059546_3_0_9"/>
<dbReference type="NCBIfam" id="TIGR00716">
    <property type="entry name" value="rnhC"/>
    <property type="match status" value="1"/>
</dbReference>
<accession>E8LG36</accession>
<keyword evidence="7 12" id="KW-0540">Nuclease</keyword>
<dbReference type="GO" id="GO:0006298">
    <property type="term" value="P:mismatch repair"/>
    <property type="evidence" value="ECO:0007669"/>
    <property type="project" value="TreeGrafter"/>
</dbReference>
<dbReference type="AlphaFoldDB" id="E8LG36"/>
<dbReference type="PANTHER" id="PTHR10954">
    <property type="entry name" value="RIBONUCLEASE H2 SUBUNIT A"/>
    <property type="match status" value="1"/>
</dbReference>
<proteinExistence type="inferred from homology"/>
<evidence type="ECO:0000256" key="2">
    <source>
        <dbReference type="ARBA" id="ARBA00001946"/>
    </source>
</evidence>
<name>E8LG36_9FIRM</name>
<dbReference type="Gene3D" id="3.30.420.10">
    <property type="entry name" value="Ribonuclease H-like superfamily/Ribonuclease H"/>
    <property type="match status" value="1"/>
</dbReference>
<evidence type="ECO:0000256" key="4">
    <source>
        <dbReference type="ARBA" id="ARBA00004496"/>
    </source>
</evidence>
<evidence type="ECO:0000313" key="16">
    <source>
        <dbReference type="Proteomes" id="UP000004923"/>
    </source>
</evidence>
<dbReference type="InterPro" id="IPR001352">
    <property type="entry name" value="RNase_HII/HIII"/>
</dbReference>
<dbReference type="InterPro" id="IPR012337">
    <property type="entry name" value="RNaseH-like_sf"/>
</dbReference>
<dbReference type="PROSITE" id="PS51975">
    <property type="entry name" value="RNASE_H_2"/>
    <property type="match status" value="1"/>
</dbReference>
<comment type="subcellular location">
    <subcellularLocation>
        <location evidence="4">Cytoplasm</location>
    </subcellularLocation>
</comment>
<dbReference type="GO" id="GO:0004523">
    <property type="term" value="F:RNA-DNA hybrid ribonuclease activity"/>
    <property type="evidence" value="ECO:0007669"/>
    <property type="project" value="UniProtKB-UniRule"/>
</dbReference>
<evidence type="ECO:0000259" key="14">
    <source>
        <dbReference type="PROSITE" id="PS51975"/>
    </source>
</evidence>
<feature type="binding site" evidence="12">
    <location>
        <position position="119"/>
    </location>
    <ligand>
        <name>a divalent metal cation</name>
        <dbReference type="ChEBI" id="CHEBI:60240"/>
    </ligand>
</feature>
<dbReference type="GO" id="GO:0005737">
    <property type="term" value="C:cytoplasm"/>
    <property type="evidence" value="ECO:0007669"/>
    <property type="project" value="UniProtKB-SubCell"/>
</dbReference>
<keyword evidence="8 12" id="KW-0479">Metal-binding</keyword>
<dbReference type="GO" id="GO:0046872">
    <property type="term" value="F:metal ion binding"/>
    <property type="evidence" value="ECO:0007669"/>
    <property type="project" value="UniProtKB-KW"/>
</dbReference>
<comment type="similarity">
    <text evidence="5">Belongs to the RNase HII family. RnhC subfamily.</text>
</comment>
<keyword evidence="16" id="KW-1185">Reference proteome</keyword>
<keyword evidence="11" id="KW-0460">Magnesium</keyword>
<feature type="binding site" evidence="12">
    <location>
        <position position="226"/>
    </location>
    <ligand>
        <name>a divalent metal cation</name>
        <dbReference type="ChEBI" id="CHEBI:60240"/>
    </ligand>
</feature>
<evidence type="ECO:0000256" key="11">
    <source>
        <dbReference type="ARBA" id="ARBA00022842"/>
    </source>
</evidence>
<comment type="function">
    <text evidence="3 13">Endonuclease that specifically degrades the RNA of RNA-DNA hybrids.</text>
</comment>
<reference evidence="15 16" key="1">
    <citation type="submission" date="2011-01" db="EMBL/GenBank/DDBJ databases">
        <authorList>
            <person name="Weinstock G."/>
            <person name="Sodergren E."/>
            <person name="Clifton S."/>
            <person name="Fulton L."/>
            <person name="Fulton B."/>
            <person name="Courtney L."/>
            <person name="Fronick C."/>
            <person name="Harrison M."/>
            <person name="Strong C."/>
            <person name="Farmer C."/>
            <person name="Delahaunty K."/>
            <person name="Markovic C."/>
            <person name="Hall O."/>
            <person name="Minx P."/>
            <person name="Tomlinson C."/>
            <person name="Mitreva M."/>
            <person name="Hou S."/>
            <person name="Chen J."/>
            <person name="Wollam A."/>
            <person name="Pepin K.H."/>
            <person name="Johnson M."/>
            <person name="Bhonagiri V."/>
            <person name="Zhang X."/>
            <person name="Suruliraj S."/>
            <person name="Warren W."/>
            <person name="Chinwalla A."/>
            <person name="Mardis E.R."/>
            <person name="Wilson R.K."/>
        </authorList>
    </citation>
    <scope>NUCLEOTIDE SEQUENCE [LARGE SCALE GENOMIC DNA]</scope>
    <source>
        <strain evidence="15 16">YIT 12067</strain>
    </source>
</reference>
<evidence type="ECO:0000256" key="5">
    <source>
        <dbReference type="ARBA" id="ARBA00008378"/>
    </source>
</evidence>
<organism evidence="15 16">
    <name type="scientific">Phascolarctobacterium succinatutens YIT 12067</name>
    <dbReference type="NCBI Taxonomy" id="626939"/>
    <lineage>
        <taxon>Bacteria</taxon>
        <taxon>Bacillati</taxon>
        <taxon>Bacillota</taxon>
        <taxon>Negativicutes</taxon>
        <taxon>Acidaminococcales</taxon>
        <taxon>Acidaminococcaceae</taxon>
        <taxon>Phascolarctobacterium</taxon>
    </lineage>
</organism>
<dbReference type="Pfam" id="PF01351">
    <property type="entry name" value="RNase_HII"/>
    <property type="match status" value="1"/>
</dbReference>
<comment type="cofactor">
    <cofactor evidence="2">
        <name>Mg(2+)</name>
        <dbReference type="ChEBI" id="CHEBI:18420"/>
    </cofactor>
</comment>
<dbReference type="Proteomes" id="UP000004923">
    <property type="component" value="Unassembled WGS sequence"/>
</dbReference>
<evidence type="ECO:0000256" key="9">
    <source>
        <dbReference type="ARBA" id="ARBA00022759"/>
    </source>
</evidence>
<dbReference type="InterPro" id="IPR036397">
    <property type="entry name" value="RNaseH_sf"/>
</dbReference>
<gene>
    <name evidence="15" type="primary">rnhC</name>
    <name evidence="15" type="ORF">HMPREF9443_01834</name>
</gene>
<comment type="caution">
    <text evidence="15">The sequence shown here is derived from an EMBL/GenBank/DDBJ whole genome shotgun (WGS) entry which is preliminary data.</text>
</comment>
<evidence type="ECO:0000313" key="15">
    <source>
        <dbReference type="EMBL" id="EFY04155.1"/>
    </source>
</evidence>
<evidence type="ECO:0000256" key="7">
    <source>
        <dbReference type="ARBA" id="ARBA00022722"/>
    </source>
</evidence>
<evidence type="ECO:0000256" key="3">
    <source>
        <dbReference type="ARBA" id="ARBA00004065"/>
    </source>
</evidence>
<dbReference type="InterPro" id="IPR004641">
    <property type="entry name" value="RNase_HIII"/>
</dbReference>
<dbReference type="EC" id="3.1.26.4" evidence="13"/>
<dbReference type="CDD" id="cd06590">
    <property type="entry name" value="RNase_HII_bacteria_HIII_like"/>
    <property type="match status" value="1"/>
</dbReference>
<evidence type="ECO:0000256" key="6">
    <source>
        <dbReference type="ARBA" id="ARBA00022490"/>
    </source>
</evidence>
<evidence type="ECO:0000256" key="13">
    <source>
        <dbReference type="RuleBase" id="RU003515"/>
    </source>
</evidence>
<feature type="binding site" evidence="12">
    <location>
        <position position="118"/>
    </location>
    <ligand>
        <name>a divalent metal cation</name>
        <dbReference type="ChEBI" id="CHEBI:60240"/>
    </ligand>
</feature>
<dbReference type="GO" id="GO:0003723">
    <property type="term" value="F:RNA binding"/>
    <property type="evidence" value="ECO:0007669"/>
    <property type="project" value="UniProtKB-UniRule"/>
</dbReference>
<dbReference type="GO" id="GO:0032299">
    <property type="term" value="C:ribonuclease H2 complex"/>
    <property type="evidence" value="ECO:0007669"/>
    <property type="project" value="TreeGrafter"/>
</dbReference>
<keyword evidence="9 12" id="KW-0255">Endonuclease</keyword>
<keyword evidence="6" id="KW-0963">Cytoplasm</keyword>
<evidence type="ECO:0000256" key="8">
    <source>
        <dbReference type="ARBA" id="ARBA00022723"/>
    </source>
</evidence>
<dbReference type="GO" id="GO:0043137">
    <property type="term" value="P:DNA replication, removal of RNA primer"/>
    <property type="evidence" value="ECO:0007669"/>
    <property type="project" value="TreeGrafter"/>
</dbReference>
<comment type="catalytic activity">
    <reaction evidence="1 12 13">
        <text>Endonucleolytic cleavage to 5'-phosphomonoester.</text>
        <dbReference type="EC" id="3.1.26.4"/>
    </reaction>
</comment>
<dbReference type="PANTHER" id="PTHR10954:SF23">
    <property type="entry name" value="RIBONUCLEASE"/>
    <property type="match status" value="1"/>
</dbReference>
<keyword evidence="10 12" id="KW-0378">Hydrolase</keyword>
<protein>
    <recommendedName>
        <fullName evidence="13">Ribonuclease</fullName>
        <ecNumber evidence="13">3.1.26.4</ecNumber>
    </recommendedName>
</protein>
<sequence>MEGEKLCAKRRIGVKQLTPKAFADYLAEAAEKIRQDGFSIVKDNPINYGQQIAVQFCEAKASVNIYNGKKGLTHVYNGDSALKQRLMLVLEGVQNASEELQPAAAGATVSNGLWAGSDESGKGDFFGSLVVAATVVDNTTAAKLQAAGVKDCKLLTDKKILELENVIKATVVDYSVLELKPKIYNLRYEQVAAAGGKLNQLLGYGHVAALSQVLERQKDCHSALIDQFTQSTVNLKALQQRFPGCSVRQQPKAESNLAVAAASVLARARFLRTMDELAQQAGVGDLPKGGGEQATACARRLAEKYGKDALREYVKLHFANYKRV</sequence>
<evidence type="ECO:0000256" key="12">
    <source>
        <dbReference type="PROSITE-ProRule" id="PRU01319"/>
    </source>
</evidence>
<feature type="domain" description="RNase H type-2" evidence="14">
    <location>
        <begin position="112"/>
        <end position="324"/>
    </location>
</feature>
<dbReference type="EMBL" id="AEVN01000100">
    <property type="protein sequence ID" value="EFY04155.1"/>
    <property type="molecule type" value="Genomic_DNA"/>
</dbReference>